<dbReference type="RefSeq" id="WP_200324738.1">
    <property type="nucleotide sequence ID" value="NZ_JAENJH010000011.1"/>
</dbReference>
<feature type="region of interest" description="Disordered" evidence="1">
    <location>
        <begin position="27"/>
        <end position="93"/>
    </location>
</feature>
<sequence length="193" mass="19211">MRRLALLLPLVSLLGLAVACGQVQGEPSGADGIGARTGAPSAPASESSSPSESTTQPPAAADPCGLLSPAERSTAGLTSPGEPKSIGGAQACDYTETGSHGVTITLDETSGLDELRTGENESAEELRIGTHDALRVADAEADDGTCAVLLAAGESASVHVDVSNTNFTGTAEACTRADTVAELIEPKLPGGLS</sequence>
<dbReference type="PROSITE" id="PS51257">
    <property type="entry name" value="PROKAR_LIPOPROTEIN"/>
    <property type="match status" value="1"/>
</dbReference>
<comment type="caution">
    <text evidence="3">The sequence shown here is derived from an EMBL/GenBank/DDBJ whole genome shotgun (WGS) entry which is preliminary data.</text>
</comment>
<feature type="compositionally biased region" description="Low complexity" evidence="1">
    <location>
        <begin position="39"/>
        <end position="61"/>
    </location>
</feature>
<reference evidence="3" key="1">
    <citation type="submission" date="2020-12" db="EMBL/GenBank/DDBJ databases">
        <title>Prauserella sp. ASG 168, a novel actinomycete isolated from cave rock.</title>
        <authorList>
            <person name="Suriyachadkun C."/>
        </authorList>
    </citation>
    <scope>NUCLEOTIDE SEQUENCE</scope>
    <source>
        <strain evidence="3">ASG 168</strain>
    </source>
</reference>
<dbReference type="Proteomes" id="UP000635245">
    <property type="component" value="Unassembled WGS sequence"/>
</dbReference>
<feature type="signal peptide" evidence="2">
    <location>
        <begin position="1"/>
        <end position="19"/>
    </location>
</feature>
<gene>
    <name evidence="3" type="ORF">JHE00_30205</name>
</gene>
<dbReference type="EMBL" id="JAENJH010000011">
    <property type="protein sequence ID" value="MBK1788621.1"/>
    <property type="molecule type" value="Genomic_DNA"/>
</dbReference>
<keyword evidence="2" id="KW-0732">Signal</keyword>
<accession>A0A934V4Q6</accession>
<organism evidence="3 4">
    <name type="scientific">Prauserella cavernicola</name>
    <dbReference type="NCBI Taxonomy" id="2800127"/>
    <lineage>
        <taxon>Bacteria</taxon>
        <taxon>Bacillati</taxon>
        <taxon>Actinomycetota</taxon>
        <taxon>Actinomycetes</taxon>
        <taxon>Pseudonocardiales</taxon>
        <taxon>Pseudonocardiaceae</taxon>
        <taxon>Prauserella</taxon>
    </lineage>
</organism>
<dbReference type="Pfam" id="PF12079">
    <property type="entry name" value="DUF3558"/>
    <property type="match status" value="1"/>
</dbReference>
<evidence type="ECO:0000256" key="1">
    <source>
        <dbReference type="SAM" id="MobiDB-lite"/>
    </source>
</evidence>
<proteinExistence type="predicted"/>
<keyword evidence="4" id="KW-1185">Reference proteome</keyword>
<feature type="chain" id="PRO_5038480926" evidence="2">
    <location>
        <begin position="20"/>
        <end position="193"/>
    </location>
</feature>
<evidence type="ECO:0000313" key="3">
    <source>
        <dbReference type="EMBL" id="MBK1788621.1"/>
    </source>
</evidence>
<dbReference type="AlphaFoldDB" id="A0A934V4Q6"/>
<dbReference type="InterPro" id="IPR024520">
    <property type="entry name" value="DUF3558"/>
</dbReference>
<evidence type="ECO:0000313" key="4">
    <source>
        <dbReference type="Proteomes" id="UP000635245"/>
    </source>
</evidence>
<name>A0A934V4Q6_9PSEU</name>
<protein>
    <submittedName>
        <fullName evidence="3">DUF3558 family protein</fullName>
    </submittedName>
</protein>
<evidence type="ECO:0000256" key="2">
    <source>
        <dbReference type="SAM" id="SignalP"/>
    </source>
</evidence>